<sequence>NGEIKLQMIATAIRDNRTINTVVTTSLIPFLLFINRLNSITI</sequence>
<accession>X0Y9M5</accession>
<dbReference type="EMBL" id="BARS01041560">
    <property type="protein sequence ID" value="GAG33566.1"/>
    <property type="molecule type" value="Genomic_DNA"/>
</dbReference>
<organism evidence="1">
    <name type="scientific">marine sediment metagenome</name>
    <dbReference type="NCBI Taxonomy" id="412755"/>
    <lineage>
        <taxon>unclassified sequences</taxon>
        <taxon>metagenomes</taxon>
        <taxon>ecological metagenomes</taxon>
    </lineage>
</organism>
<evidence type="ECO:0000313" key="1">
    <source>
        <dbReference type="EMBL" id="GAG33566.1"/>
    </source>
</evidence>
<reference evidence="1" key="1">
    <citation type="journal article" date="2014" name="Front. Microbiol.">
        <title>High frequency of phylogenetically diverse reductive dehalogenase-homologous genes in deep subseafloor sedimentary metagenomes.</title>
        <authorList>
            <person name="Kawai M."/>
            <person name="Futagami T."/>
            <person name="Toyoda A."/>
            <person name="Takaki Y."/>
            <person name="Nishi S."/>
            <person name="Hori S."/>
            <person name="Arai W."/>
            <person name="Tsubouchi T."/>
            <person name="Morono Y."/>
            <person name="Uchiyama I."/>
            <person name="Ito T."/>
            <person name="Fujiyama A."/>
            <person name="Inagaki F."/>
            <person name="Takami H."/>
        </authorList>
    </citation>
    <scope>NUCLEOTIDE SEQUENCE</scope>
    <source>
        <strain evidence="1">Expedition CK06-06</strain>
    </source>
</reference>
<dbReference type="AlphaFoldDB" id="X0Y9M5"/>
<name>X0Y9M5_9ZZZZ</name>
<gene>
    <name evidence="1" type="ORF">S01H1_63190</name>
</gene>
<feature type="non-terminal residue" evidence="1">
    <location>
        <position position="1"/>
    </location>
</feature>
<comment type="caution">
    <text evidence="1">The sequence shown here is derived from an EMBL/GenBank/DDBJ whole genome shotgun (WGS) entry which is preliminary data.</text>
</comment>
<protein>
    <submittedName>
        <fullName evidence="1">Uncharacterized protein</fullName>
    </submittedName>
</protein>
<proteinExistence type="predicted"/>